<name>A0A6J7GFD7_9ZZZZ</name>
<dbReference type="Pfam" id="PF13579">
    <property type="entry name" value="Glyco_trans_4_4"/>
    <property type="match status" value="1"/>
</dbReference>
<dbReference type="SUPFAM" id="SSF53756">
    <property type="entry name" value="UDP-Glycosyltransferase/glycogen phosphorylase"/>
    <property type="match status" value="1"/>
</dbReference>
<feature type="domain" description="Glycosyltransferase subfamily 4-like N-terminal" evidence="1">
    <location>
        <begin position="28"/>
        <end position="146"/>
    </location>
</feature>
<dbReference type="AlphaFoldDB" id="A0A6J7GFD7"/>
<dbReference type="InterPro" id="IPR028098">
    <property type="entry name" value="Glyco_trans_4-like_N"/>
</dbReference>
<proteinExistence type="predicted"/>
<organism evidence="2">
    <name type="scientific">freshwater metagenome</name>
    <dbReference type="NCBI Taxonomy" id="449393"/>
    <lineage>
        <taxon>unclassified sequences</taxon>
        <taxon>metagenomes</taxon>
        <taxon>ecological metagenomes</taxon>
    </lineage>
</organism>
<dbReference type="EMBL" id="CAFBMK010000026">
    <property type="protein sequence ID" value="CAB4903180.1"/>
    <property type="molecule type" value="Genomic_DNA"/>
</dbReference>
<accession>A0A6J7GFD7</accession>
<evidence type="ECO:0000313" key="2">
    <source>
        <dbReference type="EMBL" id="CAB4903180.1"/>
    </source>
</evidence>
<gene>
    <name evidence="2" type="ORF">UFOPK3564_00707</name>
</gene>
<protein>
    <submittedName>
        <fullName evidence="2">Unannotated protein</fullName>
    </submittedName>
</protein>
<sequence length="335" mass="34038">MSDAGTHVHHVVVGDPTHGVARLALQLSAGLPRTVVAALAGPDDARRAAALLPGPEDAPALHLHVNDDLLGPTPAATLGALAAGRRVAVTLHDVPQPGEGDARVARRVAVYRELAAAADLVVVCSEHERAGMRRAGSDADAVLPLPIDARLVPAAPQADATVGVLGWIHPGKGHAAVADALATLDRPATLVALGGVARGHEGLDDELADRCARQGVGWRCTGYLHDMEQLRGASRVAVPVCPHRHVSASGSMGSWLSAGRRPLVVDGGYAREVAERNPGAIALVDDLAAALGRALHDPASTVLSPGTRVGPTTPGAAAAQAALLHGWARPTGASA</sequence>
<reference evidence="2" key="1">
    <citation type="submission" date="2020-05" db="EMBL/GenBank/DDBJ databases">
        <authorList>
            <person name="Chiriac C."/>
            <person name="Salcher M."/>
            <person name="Ghai R."/>
            <person name="Kavagutti S V."/>
        </authorList>
    </citation>
    <scope>NUCLEOTIDE SEQUENCE</scope>
</reference>
<dbReference type="Gene3D" id="3.40.50.2000">
    <property type="entry name" value="Glycogen Phosphorylase B"/>
    <property type="match status" value="1"/>
</dbReference>
<evidence type="ECO:0000259" key="1">
    <source>
        <dbReference type="Pfam" id="PF13579"/>
    </source>
</evidence>